<evidence type="ECO:0000313" key="3">
    <source>
        <dbReference type="Proteomes" id="UP000772434"/>
    </source>
</evidence>
<accession>A0A9P5UE13</accession>
<dbReference type="OrthoDB" id="40334at2759"/>
<evidence type="ECO:0000313" key="2">
    <source>
        <dbReference type="EMBL" id="KAF9075751.1"/>
    </source>
</evidence>
<dbReference type="EMBL" id="JADNRY010000008">
    <property type="protein sequence ID" value="KAF9075751.1"/>
    <property type="molecule type" value="Genomic_DNA"/>
</dbReference>
<feature type="chain" id="PRO_5040152138" evidence="1">
    <location>
        <begin position="18"/>
        <end position="231"/>
    </location>
</feature>
<protein>
    <submittedName>
        <fullName evidence="2">Uncharacterized protein</fullName>
    </submittedName>
</protein>
<proteinExistence type="predicted"/>
<feature type="signal peptide" evidence="1">
    <location>
        <begin position="1"/>
        <end position="17"/>
    </location>
</feature>
<keyword evidence="3" id="KW-1185">Reference proteome</keyword>
<evidence type="ECO:0000256" key="1">
    <source>
        <dbReference type="SAM" id="SignalP"/>
    </source>
</evidence>
<sequence length="231" mass="25590">MFIVSDILSLLPASVSGLAPPLQVGQKLPPEVEERVKEVVNKDEHRPIMIYVPRHCGCPFPERDLHHLYALISKNLSLFENAHVRILVLPHANTPQACQQWFDAVFDAAAAASKDTPKEEQYRRIKDLFHLIPDPAPSRTLAKSLSFGSLGTFGALFGRESLGEVMNLKKDRGIKNRETAEGSNRWTEHGAVWVISGSGDEGSIVKCVDKPAVASRECDWSKGWKEAGIEI</sequence>
<name>A0A9P5UE13_9AGAR</name>
<dbReference type="AlphaFoldDB" id="A0A9P5UE13"/>
<dbReference type="Proteomes" id="UP000772434">
    <property type="component" value="Unassembled WGS sequence"/>
</dbReference>
<comment type="caution">
    <text evidence="2">The sequence shown here is derived from an EMBL/GenBank/DDBJ whole genome shotgun (WGS) entry which is preliminary data.</text>
</comment>
<gene>
    <name evidence="2" type="ORF">BDP27DRAFT_1443051</name>
</gene>
<keyword evidence="1" id="KW-0732">Signal</keyword>
<organism evidence="2 3">
    <name type="scientific">Rhodocollybia butyracea</name>
    <dbReference type="NCBI Taxonomy" id="206335"/>
    <lineage>
        <taxon>Eukaryota</taxon>
        <taxon>Fungi</taxon>
        <taxon>Dikarya</taxon>
        <taxon>Basidiomycota</taxon>
        <taxon>Agaricomycotina</taxon>
        <taxon>Agaricomycetes</taxon>
        <taxon>Agaricomycetidae</taxon>
        <taxon>Agaricales</taxon>
        <taxon>Marasmiineae</taxon>
        <taxon>Omphalotaceae</taxon>
        <taxon>Rhodocollybia</taxon>
    </lineage>
</organism>
<reference evidence="2" key="1">
    <citation type="submission" date="2020-11" db="EMBL/GenBank/DDBJ databases">
        <authorList>
            <consortium name="DOE Joint Genome Institute"/>
            <person name="Ahrendt S."/>
            <person name="Riley R."/>
            <person name="Andreopoulos W."/>
            <person name="Labutti K."/>
            <person name="Pangilinan J."/>
            <person name="Ruiz-Duenas F.J."/>
            <person name="Barrasa J.M."/>
            <person name="Sanchez-Garcia M."/>
            <person name="Camarero S."/>
            <person name="Miyauchi S."/>
            <person name="Serrano A."/>
            <person name="Linde D."/>
            <person name="Babiker R."/>
            <person name="Drula E."/>
            <person name="Ayuso-Fernandez I."/>
            <person name="Pacheco R."/>
            <person name="Padilla G."/>
            <person name="Ferreira P."/>
            <person name="Barriuso J."/>
            <person name="Kellner H."/>
            <person name="Castanera R."/>
            <person name="Alfaro M."/>
            <person name="Ramirez L."/>
            <person name="Pisabarro A.G."/>
            <person name="Kuo A."/>
            <person name="Tritt A."/>
            <person name="Lipzen A."/>
            <person name="He G."/>
            <person name="Yan M."/>
            <person name="Ng V."/>
            <person name="Cullen D."/>
            <person name="Martin F."/>
            <person name="Rosso M.-N."/>
            <person name="Henrissat B."/>
            <person name="Hibbett D."/>
            <person name="Martinez A.T."/>
            <person name="Grigoriev I.V."/>
        </authorList>
    </citation>
    <scope>NUCLEOTIDE SEQUENCE</scope>
    <source>
        <strain evidence="2">AH 40177</strain>
    </source>
</reference>